<dbReference type="SUPFAM" id="SSF46785">
    <property type="entry name" value="Winged helix' DNA-binding domain"/>
    <property type="match status" value="1"/>
</dbReference>
<evidence type="ECO:0000259" key="5">
    <source>
        <dbReference type="PROSITE" id="PS50931"/>
    </source>
</evidence>
<keyword evidence="4" id="KW-0804">Transcription</keyword>
<dbReference type="InterPro" id="IPR000847">
    <property type="entry name" value="LysR_HTH_N"/>
</dbReference>
<dbReference type="Proteomes" id="UP000527616">
    <property type="component" value="Unassembled WGS sequence"/>
</dbReference>
<dbReference type="GO" id="GO:0003700">
    <property type="term" value="F:DNA-binding transcription factor activity"/>
    <property type="evidence" value="ECO:0007669"/>
    <property type="project" value="InterPro"/>
</dbReference>
<evidence type="ECO:0000256" key="3">
    <source>
        <dbReference type="ARBA" id="ARBA00023125"/>
    </source>
</evidence>
<evidence type="ECO:0000256" key="2">
    <source>
        <dbReference type="ARBA" id="ARBA00023015"/>
    </source>
</evidence>
<comment type="similarity">
    <text evidence="1">Belongs to the LysR transcriptional regulatory family.</text>
</comment>
<proteinExistence type="inferred from homology"/>
<sequence length="285" mass="31198">MPETLDIVTMRSLVAVAQCGGFHKAARVLHLTQAAVSRHVQRLEDTLKVQLVTREGRAIRFTQDGERFLTHATRILEAHDAALDDFIDRTQTVTIGAMDHAVDILLPALVHQLRAALPRKNIQLRLGRSARLRDAVNRNQLDAALVLERLTSDPTEIGAIPTQWVAGRELATAEHPPRRRVPLVLFDHDCGLRRGAIDTIAAAGLRYDISAESPDLAGIQAAVRTNLGYTLLPALGRLPDSIYAVSGLPEPPGVVMRTQTATHVTDTDARTIRDVVQDVLALHHA</sequence>
<dbReference type="FunFam" id="1.10.10.10:FF:000001">
    <property type="entry name" value="LysR family transcriptional regulator"/>
    <property type="match status" value="1"/>
</dbReference>
<dbReference type="PANTHER" id="PTHR30579:SF7">
    <property type="entry name" value="HTH-TYPE TRANSCRIPTIONAL REGULATOR LRHA-RELATED"/>
    <property type="match status" value="1"/>
</dbReference>
<comment type="caution">
    <text evidence="6">The sequence shown here is derived from an EMBL/GenBank/DDBJ whole genome shotgun (WGS) entry which is preliminary data.</text>
</comment>
<evidence type="ECO:0000313" key="7">
    <source>
        <dbReference type="Proteomes" id="UP000527616"/>
    </source>
</evidence>
<dbReference type="InterPro" id="IPR036390">
    <property type="entry name" value="WH_DNA-bd_sf"/>
</dbReference>
<dbReference type="PRINTS" id="PR00039">
    <property type="entry name" value="HTHLYSR"/>
</dbReference>
<protein>
    <submittedName>
        <fullName evidence="6">DNA-binding transcriptional LysR family regulator</fullName>
    </submittedName>
</protein>
<keyword evidence="3 6" id="KW-0238">DNA-binding</keyword>
<reference evidence="6 7" key="1">
    <citation type="submission" date="2020-07" db="EMBL/GenBank/DDBJ databases">
        <title>Sequencing the genomes of 1000 actinobacteria strains.</title>
        <authorList>
            <person name="Klenk H.-P."/>
        </authorList>
    </citation>
    <scope>NUCLEOTIDE SEQUENCE [LARGE SCALE GENOMIC DNA]</scope>
    <source>
        <strain evidence="6 7">DSM 103164</strain>
    </source>
</reference>
<dbReference type="GO" id="GO:0003677">
    <property type="term" value="F:DNA binding"/>
    <property type="evidence" value="ECO:0007669"/>
    <property type="project" value="UniProtKB-KW"/>
</dbReference>
<keyword evidence="2" id="KW-0805">Transcription regulation</keyword>
<dbReference type="Gene3D" id="1.10.10.10">
    <property type="entry name" value="Winged helix-like DNA-binding domain superfamily/Winged helix DNA-binding domain"/>
    <property type="match status" value="1"/>
</dbReference>
<dbReference type="InterPro" id="IPR036388">
    <property type="entry name" value="WH-like_DNA-bd_sf"/>
</dbReference>
<dbReference type="InterPro" id="IPR005119">
    <property type="entry name" value="LysR_subst-bd"/>
</dbReference>
<dbReference type="AlphaFoldDB" id="A0A7Z0DC65"/>
<dbReference type="EMBL" id="JACBZS010000001">
    <property type="protein sequence ID" value="NYI72628.1"/>
    <property type="molecule type" value="Genomic_DNA"/>
</dbReference>
<dbReference type="SUPFAM" id="SSF53850">
    <property type="entry name" value="Periplasmic binding protein-like II"/>
    <property type="match status" value="1"/>
</dbReference>
<dbReference type="Pfam" id="PF03466">
    <property type="entry name" value="LysR_substrate"/>
    <property type="match status" value="1"/>
</dbReference>
<dbReference type="Gene3D" id="3.40.190.10">
    <property type="entry name" value="Periplasmic binding protein-like II"/>
    <property type="match status" value="2"/>
</dbReference>
<dbReference type="InterPro" id="IPR050176">
    <property type="entry name" value="LTTR"/>
</dbReference>
<gene>
    <name evidence="6" type="ORF">GGQ54_003188</name>
</gene>
<organism evidence="6 7">
    <name type="scientific">Naumannella cuiyingiana</name>
    <dbReference type="NCBI Taxonomy" id="1347891"/>
    <lineage>
        <taxon>Bacteria</taxon>
        <taxon>Bacillati</taxon>
        <taxon>Actinomycetota</taxon>
        <taxon>Actinomycetes</taxon>
        <taxon>Propionibacteriales</taxon>
        <taxon>Propionibacteriaceae</taxon>
        <taxon>Naumannella</taxon>
    </lineage>
</organism>
<dbReference type="PANTHER" id="PTHR30579">
    <property type="entry name" value="TRANSCRIPTIONAL REGULATOR"/>
    <property type="match status" value="1"/>
</dbReference>
<dbReference type="PROSITE" id="PS50931">
    <property type="entry name" value="HTH_LYSR"/>
    <property type="match status" value="1"/>
</dbReference>
<evidence type="ECO:0000256" key="4">
    <source>
        <dbReference type="ARBA" id="ARBA00023163"/>
    </source>
</evidence>
<feature type="domain" description="HTH lysR-type" evidence="5">
    <location>
        <begin position="10"/>
        <end position="62"/>
    </location>
</feature>
<accession>A0A7Z0DC65</accession>
<evidence type="ECO:0000256" key="1">
    <source>
        <dbReference type="ARBA" id="ARBA00009437"/>
    </source>
</evidence>
<evidence type="ECO:0000313" key="6">
    <source>
        <dbReference type="EMBL" id="NYI72628.1"/>
    </source>
</evidence>
<dbReference type="Pfam" id="PF00126">
    <property type="entry name" value="HTH_1"/>
    <property type="match status" value="1"/>
</dbReference>
<name>A0A7Z0DC65_9ACTN</name>
<keyword evidence="7" id="KW-1185">Reference proteome</keyword>
<dbReference type="RefSeq" id="WP_179446263.1">
    <property type="nucleotide sequence ID" value="NZ_JACBZS010000001.1"/>
</dbReference>